<sequence length="126" mass="13265">MAGQAQISIVDQESGEPQVATLSTSLKNNVLSVFGAGFHYSQPTLRLKLSQPAATSTASTDKPVENSAPKNSQPTKVTYSKNVQACIKKFLTPIELKAVLNSPQLPPGLNAAKKSKVKSCIKAGAK</sequence>
<dbReference type="AlphaFoldDB" id="A0A6J6P0M7"/>
<evidence type="ECO:0000313" key="3">
    <source>
        <dbReference type="EMBL" id="CAB4692399.1"/>
    </source>
</evidence>
<name>A0A6J6P0M7_9ZZZZ</name>
<organism evidence="3">
    <name type="scientific">freshwater metagenome</name>
    <dbReference type="NCBI Taxonomy" id="449393"/>
    <lineage>
        <taxon>unclassified sequences</taxon>
        <taxon>metagenomes</taxon>
        <taxon>ecological metagenomes</taxon>
    </lineage>
</organism>
<evidence type="ECO:0000313" key="2">
    <source>
        <dbReference type="EMBL" id="CAB4604936.1"/>
    </source>
</evidence>
<dbReference type="EMBL" id="CAEZXH010000096">
    <property type="protein sequence ID" value="CAB4692399.1"/>
    <property type="molecule type" value="Genomic_DNA"/>
</dbReference>
<reference evidence="3" key="1">
    <citation type="submission" date="2020-05" db="EMBL/GenBank/DDBJ databases">
        <authorList>
            <person name="Chiriac C."/>
            <person name="Salcher M."/>
            <person name="Ghai R."/>
            <person name="Kavagutti S V."/>
        </authorList>
    </citation>
    <scope>NUCLEOTIDE SEQUENCE</scope>
</reference>
<accession>A0A6J6P0M7</accession>
<evidence type="ECO:0000256" key="1">
    <source>
        <dbReference type="SAM" id="MobiDB-lite"/>
    </source>
</evidence>
<proteinExistence type="predicted"/>
<gene>
    <name evidence="2" type="ORF">UFOPK1811_01065</name>
    <name evidence="3" type="ORF">UFOPK2360_01216</name>
</gene>
<protein>
    <submittedName>
        <fullName evidence="3">Unannotated protein</fullName>
    </submittedName>
</protein>
<dbReference type="EMBL" id="CAEZUJ010000050">
    <property type="protein sequence ID" value="CAB4604936.1"/>
    <property type="molecule type" value="Genomic_DNA"/>
</dbReference>
<feature type="region of interest" description="Disordered" evidence="1">
    <location>
        <begin position="50"/>
        <end position="76"/>
    </location>
</feature>